<gene>
    <name evidence="1" type="ORF">L0U88_14815</name>
</gene>
<dbReference type="EMBL" id="JAKEVY010000003">
    <property type="protein sequence ID" value="MCF1715909.1"/>
    <property type="molecule type" value="Genomic_DNA"/>
</dbReference>
<protein>
    <recommendedName>
        <fullName evidence="3">YtxH-like protein</fullName>
    </recommendedName>
</protein>
<organism evidence="1 2">
    <name type="scientific">Flavihumibacter fluminis</name>
    <dbReference type="NCBI Taxonomy" id="2909236"/>
    <lineage>
        <taxon>Bacteria</taxon>
        <taxon>Pseudomonadati</taxon>
        <taxon>Bacteroidota</taxon>
        <taxon>Chitinophagia</taxon>
        <taxon>Chitinophagales</taxon>
        <taxon>Chitinophagaceae</taxon>
        <taxon>Flavihumibacter</taxon>
    </lineage>
</organism>
<sequence>MKRFQQKAVVMVVMVVGSLIGAFKGQEARQKWMFRILSKQEEKQSRAIRKAEVRKGKVLLDDIEMAAYHNS</sequence>
<accession>A0ABS9BKZ8</accession>
<dbReference type="Proteomes" id="UP001200145">
    <property type="component" value="Unassembled WGS sequence"/>
</dbReference>
<dbReference type="RefSeq" id="WP_234866855.1">
    <property type="nucleotide sequence ID" value="NZ_JAKEVY010000003.1"/>
</dbReference>
<evidence type="ECO:0000313" key="1">
    <source>
        <dbReference type="EMBL" id="MCF1715909.1"/>
    </source>
</evidence>
<evidence type="ECO:0000313" key="2">
    <source>
        <dbReference type="Proteomes" id="UP001200145"/>
    </source>
</evidence>
<reference evidence="1 2" key="1">
    <citation type="submission" date="2022-01" db="EMBL/GenBank/DDBJ databases">
        <title>Flavihumibacter sp. nov., isolated from sediment of a river.</title>
        <authorList>
            <person name="Liu H."/>
        </authorList>
    </citation>
    <scope>NUCLEOTIDE SEQUENCE [LARGE SCALE GENOMIC DNA]</scope>
    <source>
        <strain evidence="1 2">RY-1</strain>
    </source>
</reference>
<comment type="caution">
    <text evidence="1">The sequence shown here is derived from an EMBL/GenBank/DDBJ whole genome shotgun (WGS) entry which is preliminary data.</text>
</comment>
<keyword evidence="2" id="KW-1185">Reference proteome</keyword>
<evidence type="ECO:0008006" key="3">
    <source>
        <dbReference type="Google" id="ProtNLM"/>
    </source>
</evidence>
<name>A0ABS9BKZ8_9BACT</name>
<proteinExistence type="predicted"/>